<dbReference type="SMART" id="SM01017">
    <property type="entry name" value="Arrestin_C"/>
    <property type="match status" value="1"/>
</dbReference>
<dbReference type="GO" id="GO:0016237">
    <property type="term" value="P:microautophagy"/>
    <property type="evidence" value="ECO:0007669"/>
    <property type="project" value="UniProtKB-ARBA"/>
</dbReference>
<dbReference type="InterPro" id="IPR013923">
    <property type="entry name" value="Autophagy-rel_prot_16_dom"/>
</dbReference>
<keyword evidence="5" id="KW-0813">Transport</keyword>
<dbReference type="SMART" id="SM00320">
    <property type="entry name" value="WD40"/>
    <property type="match status" value="7"/>
</dbReference>
<dbReference type="InterPro" id="IPR014753">
    <property type="entry name" value="Arrestin_N"/>
</dbReference>
<evidence type="ECO:0000256" key="16">
    <source>
        <dbReference type="SAM" id="MobiDB-lite"/>
    </source>
</evidence>
<dbReference type="GO" id="GO:0034497">
    <property type="term" value="P:protein localization to phagophore assembly site"/>
    <property type="evidence" value="ECO:0007669"/>
    <property type="project" value="UniProtKB-ARBA"/>
</dbReference>
<dbReference type="GO" id="GO:0034045">
    <property type="term" value="C:phagophore assembly site membrane"/>
    <property type="evidence" value="ECO:0007669"/>
    <property type="project" value="UniProtKB-SubCell"/>
</dbReference>
<evidence type="ECO:0000256" key="3">
    <source>
        <dbReference type="ARBA" id="ARBA00005298"/>
    </source>
</evidence>
<dbReference type="GO" id="GO:0001750">
    <property type="term" value="C:photoreceptor outer segment"/>
    <property type="evidence" value="ECO:0007669"/>
    <property type="project" value="UniProtKB-ARBA"/>
</dbReference>
<keyword evidence="7 14" id="KW-0853">WD repeat</keyword>
<proteinExistence type="inferred from homology"/>
<dbReference type="CDD" id="cd22887">
    <property type="entry name" value="Atg16_CCD"/>
    <property type="match status" value="1"/>
</dbReference>
<dbReference type="GO" id="GO:0042802">
    <property type="term" value="F:identical protein binding"/>
    <property type="evidence" value="ECO:0007669"/>
    <property type="project" value="UniProtKB-ARBA"/>
</dbReference>
<evidence type="ECO:0000256" key="8">
    <source>
        <dbReference type="ARBA" id="ARBA00022737"/>
    </source>
</evidence>
<dbReference type="Pfam" id="PF08614">
    <property type="entry name" value="ATG16"/>
    <property type="match status" value="1"/>
</dbReference>
<evidence type="ECO:0000256" key="13">
    <source>
        <dbReference type="ARBA" id="ARBA00076334"/>
    </source>
</evidence>
<evidence type="ECO:0000256" key="11">
    <source>
        <dbReference type="ARBA" id="ARBA00023054"/>
    </source>
</evidence>
<dbReference type="GO" id="GO:0007399">
    <property type="term" value="P:nervous system development"/>
    <property type="evidence" value="ECO:0007669"/>
    <property type="project" value="UniProtKB-ARBA"/>
</dbReference>
<dbReference type="Gene3D" id="2.60.40.840">
    <property type="match status" value="1"/>
</dbReference>
<comment type="similarity">
    <text evidence="4">Belongs to the WD repeat ATG16 family.</text>
</comment>
<evidence type="ECO:0000256" key="7">
    <source>
        <dbReference type="ARBA" id="ARBA00022574"/>
    </source>
</evidence>
<keyword evidence="10" id="KW-0072">Autophagy</keyword>
<comment type="similarity">
    <text evidence="3">Belongs to the arrestin family.</text>
</comment>
<keyword evidence="8" id="KW-0677">Repeat</keyword>
<evidence type="ECO:0000256" key="6">
    <source>
        <dbReference type="ARBA" id="ARBA00022490"/>
    </source>
</evidence>
<sequence>MRATLPRSYLALEPPAPYWINDLDMAERRVELQWKRHICEELKLRDRVQRAAFEEIILQYNRLLEKSDLQAVLSERYQSDKYERHDTGCVPDSSRSDVLQQEMSQMRIRHQEELTELHKKRGELAQNVIDLNNQIQQKDREIQSNETKMLEHQQQISTLEGDCRELRNTLQELERANQTLKDEYDALQITFSALEEKLRKTTEDNQELVSRWMAEKAQEANKLNSENEKDTRRRQAKLQKELADAAKEPLPIDQDDDIEVLAEDSSKGGGETSPHRAASRTPSGKKQGPAPPGGLLDSISNIFGVCEPGLPPPHRRRHANSLSSPSEDAQPPGGGCAEVRVPTTALHTFEAHDGEVNAVKFSPGSRLLATGGMDRRVKLWEVVAGRCEAKGALTGSNAGITSIDFNSAGSYLLAASNDFASRIWTVEDYRLRHTLTGHSGKVLAARFLLDNARIVSGSYDRTLKLWDLKSKVCMKTVFAGSSCNDIVCTEQCVMSGHFDKKVRFWDIRSESIVRELELQGRVTCLDLNPERTDLLSCSRDDVIKIIDLRSIAVRQTFSAQGFKCGADWTRVTFSPDGCYVAAGSADGALYVWNVLTGKVDRILDRNHSSAINSVSWSPSGAYVASVEKGSRAILWEQDQKDLKASSLTGSDIKDAMSPRRVVFKKVSRDKSLAVYLPKRDFVDQCDSVEPIEGVVVIDPQQLKGKKVYVMLACTFRYGRQDMDVMGVAFRRDLFVVTRQLYPELQDKSQLTHSRVQEKLLLKLGQYAFPFFFEFPDNLPCSVELQPGPNDEGKKCAVEFEVKAFCAAQQDEKVERQSSVRLSIRKVQFSPDSVGPAPVAETTFEFVMSEKPLNVKMSLPKETFYHGEPVKVHVEITNSSNRDLKDLSLSVEQVTNVVLYSNDKYVKSVAKEETSDTVAAGTTLKQEYVLYPLLTHNRERRGLALDGRLKHQDTNLASSTIVKQEVLKEVQGMLVSYKVVLRMIASGTVGSSDVSLELPFRLMNPKPDSAKDGDPGDLVFEDFKRDYLKGVIGDDEDSPTEA</sequence>
<evidence type="ECO:0000256" key="10">
    <source>
        <dbReference type="ARBA" id="ARBA00023006"/>
    </source>
</evidence>
<evidence type="ECO:0000256" key="9">
    <source>
        <dbReference type="ARBA" id="ARBA00022927"/>
    </source>
</evidence>
<dbReference type="GO" id="GO:0005829">
    <property type="term" value="C:cytosol"/>
    <property type="evidence" value="ECO:0007669"/>
    <property type="project" value="UniProtKB-ARBA"/>
</dbReference>
<dbReference type="Proteomes" id="UP001497482">
    <property type="component" value="Chromosome 10"/>
</dbReference>
<evidence type="ECO:0000256" key="14">
    <source>
        <dbReference type="PROSITE-ProRule" id="PRU00221"/>
    </source>
</evidence>
<evidence type="ECO:0000256" key="15">
    <source>
        <dbReference type="SAM" id="Coils"/>
    </source>
</evidence>
<dbReference type="SUPFAM" id="SSF81296">
    <property type="entry name" value="E set domains"/>
    <property type="match status" value="2"/>
</dbReference>
<accession>A0AAV2J5H4</accession>
<feature type="repeat" description="WD" evidence="14">
    <location>
        <begin position="604"/>
        <end position="645"/>
    </location>
</feature>
<dbReference type="PANTHER" id="PTHR19878">
    <property type="entry name" value="AUTOPHAGY PROTEIN 16-LIKE"/>
    <property type="match status" value="1"/>
</dbReference>
<evidence type="ECO:0000256" key="12">
    <source>
        <dbReference type="ARBA" id="ARBA00023136"/>
    </source>
</evidence>
<evidence type="ECO:0000256" key="2">
    <source>
        <dbReference type="ARBA" id="ARBA00004623"/>
    </source>
</evidence>
<dbReference type="InterPro" id="IPR020472">
    <property type="entry name" value="WD40_PAC1"/>
</dbReference>
<feature type="repeat" description="WD" evidence="14">
    <location>
        <begin position="349"/>
        <end position="390"/>
    </location>
</feature>
<dbReference type="FunFam" id="2.130.10.10:FF:000337">
    <property type="entry name" value="ATG16 autophagy related 16-like 1 (S. cerevisiae)"/>
    <property type="match status" value="1"/>
</dbReference>
<dbReference type="InterPro" id="IPR019775">
    <property type="entry name" value="WD40_repeat_CS"/>
</dbReference>
<dbReference type="InterPro" id="IPR015943">
    <property type="entry name" value="WD40/YVTN_repeat-like_dom_sf"/>
</dbReference>
<dbReference type="FunFam" id="2.60.40.640:FF:000011">
    <property type="entry name" value="S-arrestin isoform X2"/>
    <property type="match status" value="1"/>
</dbReference>
<reference evidence="18 19" key="1">
    <citation type="submission" date="2024-04" db="EMBL/GenBank/DDBJ databases">
        <authorList>
            <person name="Waldvogel A.-M."/>
            <person name="Schoenle A."/>
        </authorList>
    </citation>
    <scope>NUCLEOTIDE SEQUENCE [LARGE SCALE GENOMIC DNA]</scope>
</reference>
<dbReference type="PANTHER" id="PTHR19878:SF6">
    <property type="entry name" value="AUTOPHAGY-RELATED PROTEIN 16-1"/>
    <property type="match status" value="1"/>
</dbReference>
<evidence type="ECO:0000313" key="19">
    <source>
        <dbReference type="Proteomes" id="UP001497482"/>
    </source>
</evidence>
<dbReference type="FunFam" id="1.20.5.170:FF:000039">
    <property type="entry name" value="Autophagy-related protein 16-1 isoform 1"/>
    <property type="match status" value="1"/>
</dbReference>
<dbReference type="InterPro" id="IPR014756">
    <property type="entry name" value="Ig_E-set"/>
</dbReference>
<dbReference type="GO" id="GO:0007165">
    <property type="term" value="P:signal transduction"/>
    <property type="evidence" value="ECO:0007669"/>
    <property type="project" value="InterPro"/>
</dbReference>
<dbReference type="Pfam" id="PF00339">
    <property type="entry name" value="Arrestin_N"/>
    <property type="match status" value="1"/>
</dbReference>
<feature type="repeat" description="WD" evidence="14">
    <location>
        <begin position="571"/>
        <end position="602"/>
    </location>
</feature>
<dbReference type="Pfam" id="PF02752">
    <property type="entry name" value="Arrestin_C"/>
    <property type="match status" value="1"/>
</dbReference>
<feature type="region of interest" description="Disordered" evidence="16">
    <location>
        <begin position="264"/>
        <end position="336"/>
    </location>
</feature>
<dbReference type="SUPFAM" id="SSF50978">
    <property type="entry name" value="WD40 repeat-like"/>
    <property type="match status" value="1"/>
</dbReference>
<organism evidence="18 19">
    <name type="scientific">Knipowitschia caucasica</name>
    <name type="common">Caucasian dwarf goby</name>
    <name type="synonym">Pomatoschistus caucasicus</name>
    <dbReference type="NCBI Taxonomy" id="637954"/>
    <lineage>
        <taxon>Eukaryota</taxon>
        <taxon>Metazoa</taxon>
        <taxon>Chordata</taxon>
        <taxon>Craniata</taxon>
        <taxon>Vertebrata</taxon>
        <taxon>Euteleostomi</taxon>
        <taxon>Actinopterygii</taxon>
        <taxon>Neopterygii</taxon>
        <taxon>Teleostei</taxon>
        <taxon>Neoteleostei</taxon>
        <taxon>Acanthomorphata</taxon>
        <taxon>Gobiaria</taxon>
        <taxon>Gobiiformes</taxon>
        <taxon>Gobioidei</taxon>
        <taxon>Gobiidae</taxon>
        <taxon>Gobiinae</taxon>
        <taxon>Knipowitschia</taxon>
    </lineage>
</organism>
<dbReference type="Gene3D" id="1.20.5.170">
    <property type="match status" value="1"/>
</dbReference>
<evidence type="ECO:0000259" key="17">
    <source>
        <dbReference type="SMART" id="SM01017"/>
    </source>
</evidence>
<dbReference type="AlphaFoldDB" id="A0AAV2J5H4"/>
<dbReference type="Pfam" id="PF00400">
    <property type="entry name" value="WD40"/>
    <property type="match status" value="6"/>
</dbReference>
<dbReference type="InterPro" id="IPR045160">
    <property type="entry name" value="ATG16"/>
</dbReference>
<evidence type="ECO:0000256" key="5">
    <source>
        <dbReference type="ARBA" id="ARBA00022448"/>
    </source>
</evidence>
<feature type="repeat" description="WD" evidence="14">
    <location>
        <begin position="493"/>
        <end position="515"/>
    </location>
</feature>
<dbReference type="Gene3D" id="2.60.40.640">
    <property type="match status" value="1"/>
</dbReference>
<feature type="coiled-coil region" evidence="15">
    <location>
        <begin position="114"/>
        <end position="248"/>
    </location>
</feature>
<dbReference type="GO" id="GO:0043495">
    <property type="term" value="F:protein-membrane adaptor activity"/>
    <property type="evidence" value="ECO:0007669"/>
    <property type="project" value="TreeGrafter"/>
</dbReference>
<evidence type="ECO:0000256" key="4">
    <source>
        <dbReference type="ARBA" id="ARBA00009271"/>
    </source>
</evidence>
<dbReference type="PROSITE" id="PS00678">
    <property type="entry name" value="WD_REPEATS_1"/>
    <property type="match status" value="3"/>
</dbReference>
<dbReference type="InterPro" id="IPR011021">
    <property type="entry name" value="Arrestin-like_N"/>
</dbReference>
<dbReference type="FunFam" id="2.130.10.10:FF:000155">
    <property type="entry name" value="Autophagy-related protein 16-1 isoform 1"/>
    <property type="match status" value="1"/>
</dbReference>
<dbReference type="FunFam" id="2.60.40.840:FF:000002">
    <property type="entry name" value="Arrestin 3"/>
    <property type="match status" value="1"/>
</dbReference>
<keyword evidence="11 15" id="KW-0175">Coiled coil</keyword>
<keyword evidence="19" id="KW-1185">Reference proteome</keyword>
<name>A0AAV2J5H4_KNICA</name>
<dbReference type="CDD" id="cd00200">
    <property type="entry name" value="WD40"/>
    <property type="match status" value="1"/>
</dbReference>
<comment type="subcellular location">
    <subcellularLocation>
        <location evidence="1">Cytoplasm</location>
    </subcellularLocation>
    <subcellularLocation>
        <location evidence="2">Preautophagosomal structure membrane</location>
        <topology evidence="2">Peripheral membrane protein</topology>
    </subcellularLocation>
</comment>
<keyword evidence="6" id="KW-0963">Cytoplasm</keyword>
<feature type="repeat" description="WD" evidence="14">
    <location>
        <begin position="435"/>
        <end position="476"/>
    </location>
</feature>
<keyword evidence="12" id="KW-0472">Membrane</keyword>
<dbReference type="InterPro" id="IPR001680">
    <property type="entry name" value="WD40_rpt"/>
</dbReference>
<dbReference type="GO" id="GO:0015031">
    <property type="term" value="P:protein transport"/>
    <property type="evidence" value="ECO:0007669"/>
    <property type="project" value="UniProtKB-KW"/>
</dbReference>
<dbReference type="PRINTS" id="PR00309">
    <property type="entry name" value="ARRESTIN"/>
</dbReference>
<dbReference type="GO" id="GO:0000421">
    <property type="term" value="C:autophagosome membrane"/>
    <property type="evidence" value="ECO:0007669"/>
    <property type="project" value="TreeGrafter"/>
</dbReference>
<dbReference type="Gene3D" id="2.130.10.10">
    <property type="entry name" value="YVTN repeat-like/Quinoprotein amine dehydrogenase"/>
    <property type="match status" value="1"/>
</dbReference>
<feature type="domain" description="Arrestin C-terminal-like" evidence="17">
    <location>
        <begin position="848"/>
        <end position="1006"/>
    </location>
</feature>
<evidence type="ECO:0000256" key="1">
    <source>
        <dbReference type="ARBA" id="ARBA00004496"/>
    </source>
</evidence>
<dbReference type="PROSITE" id="PS50082">
    <property type="entry name" value="WD_REPEATS_2"/>
    <property type="match status" value="6"/>
</dbReference>
<dbReference type="InterPro" id="IPR011022">
    <property type="entry name" value="Arrestin_C-like"/>
</dbReference>
<dbReference type="PRINTS" id="PR00320">
    <property type="entry name" value="GPROTEINBRPT"/>
</dbReference>
<dbReference type="FunFam" id="2.130.10.10:FF:000607">
    <property type="entry name" value="Autophagy related 16 like 1"/>
    <property type="match status" value="1"/>
</dbReference>
<protein>
    <recommendedName>
        <fullName evidence="13">APG16-like 1</fullName>
    </recommendedName>
</protein>
<dbReference type="InterPro" id="IPR000698">
    <property type="entry name" value="Arrestin"/>
</dbReference>
<dbReference type="InterPro" id="IPR014752">
    <property type="entry name" value="Arrestin-like_C"/>
</dbReference>
<dbReference type="InterPro" id="IPR036322">
    <property type="entry name" value="WD40_repeat_dom_sf"/>
</dbReference>
<feature type="repeat" description="WD" evidence="14">
    <location>
        <begin position="393"/>
        <end position="434"/>
    </location>
</feature>
<gene>
    <name evidence="18" type="ORF">KC01_LOCUS3417</name>
</gene>
<evidence type="ECO:0000313" key="18">
    <source>
        <dbReference type="EMBL" id="CAL1571282.1"/>
    </source>
</evidence>
<dbReference type="GO" id="GO:0034274">
    <property type="term" value="C:Atg12-Atg5-Atg16 complex"/>
    <property type="evidence" value="ECO:0007669"/>
    <property type="project" value="UniProtKB-ARBA"/>
</dbReference>
<dbReference type="PROSITE" id="PS50294">
    <property type="entry name" value="WD_REPEATS_REGION"/>
    <property type="match status" value="3"/>
</dbReference>
<keyword evidence="9" id="KW-0653">Protein transport</keyword>
<dbReference type="EMBL" id="OZ035832">
    <property type="protein sequence ID" value="CAL1571282.1"/>
    <property type="molecule type" value="Genomic_DNA"/>
</dbReference>